<organism evidence="4 5">
    <name type="scientific">Vitis vinifera</name>
    <name type="common">Grape</name>
    <dbReference type="NCBI Taxonomy" id="29760"/>
    <lineage>
        <taxon>Eukaryota</taxon>
        <taxon>Viridiplantae</taxon>
        <taxon>Streptophyta</taxon>
        <taxon>Embryophyta</taxon>
        <taxon>Tracheophyta</taxon>
        <taxon>Spermatophyta</taxon>
        <taxon>Magnoliopsida</taxon>
        <taxon>eudicotyledons</taxon>
        <taxon>Gunneridae</taxon>
        <taxon>Pentapetalae</taxon>
        <taxon>rosids</taxon>
        <taxon>Vitales</taxon>
        <taxon>Vitaceae</taxon>
        <taxon>Viteae</taxon>
        <taxon>Vitis</taxon>
    </lineage>
</organism>
<protein>
    <submittedName>
        <fullName evidence="4">Formin-like protein 8</fullName>
    </submittedName>
</protein>
<evidence type="ECO:0000256" key="2">
    <source>
        <dbReference type="SAM" id="MobiDB-lite"/>
    </source>
</evidence>
<feature type="region of interest" description="Disordered" evidence="2">
    <location>
        <begin position="155"/>
        <end position="201"/>
    </location>
</feature>
<dbReference type="GO" id="GO:0051015">
    <property type="term" value="F:actin filament binding"/>
    <property type="evidence" value="ECO:0007669"/>
    <property type="project" value="InterPro"/>
</dbReference>
<dbReference type="Pfam" id="PF02181">
    <property type="entry name" value="FH2"/>
    <property type="match status" value="1"/>
</dbReference>
<evidence type="ECO:0000259" key="3">
    <source>
        <dbReference type="PROSITE" id="PS51444"/>
    </source>
</evidence>
<proteinExistence type="inferred from homology"/>
<dbReference type="Gene3D" id="1.20.58.2220">
    <property type="entry name" value="Formin, FH2 domain"/>
    <property type="match status" value="1"/>
</dbReference>
<dbReference type="InterPro" id="IPR015425">
    <property type="entry name" value="FH2_Formin"/>
</dbReference>
<comment type="similarity">
    <text evidence="1">Belongs to the formin-like family. Class-I subfamily.</text>
</comment>
<sequence length="201" mass="22183">MNAGTSRGNAQAFNLAALQKLSDVKSTDGKTTLLHFVVEEVVRSEGKRCVLNRNRSLSRSSSQSSSNSSLYSENSTSREDREKEYIMIGLPVVGGLSAEFSNVKKAAVIDYNAFAGEDEKFLKASDEELREVREEQTRVMELVCVDIARNLQRRKTTTASLGSSSTKSPPSRIPVKFPNLPPNFMSDKSRNSSSSDSEDEF</sequence>
<dbReference type="EMBL" id="QGNW01000034">
    <property type="protein sequence ID" value="RVX10506.1"/>
    <property type="molecule type" value="Genomic_DNA"/>
</dbReference>
<gene>
    <name evidence="4" type="primary">FH8_0</name>
    <name evidence="4" type="ORF">CK203_017077</name>
</gene>
<dbReference type="PANTHER" id="PTHR23213:SF354">
    <property type="entry name" value="FORMIN-LIKE PROTEIN 4"/>
    <property type="match status" value="1"/>
</dbReference>
<accession>A0A438JNG6</accession>
<reference evidence="4 5" key="1">
    <citation type="journal article" date="2018" name="PLoS Genet.">
        <title>Population sequencing reveals clonal diversity and ancestral inbreeding in the grapevine cultivar Chardonnay.</title>
        <authorList>
            <person name="Roach M.J."/>
            <person name="Johnson D.L."/>
            <person name="Bohlmann J."/>
            <person name="van Vuuren H.J."/>
            <person name="Jones S.J."/>
            <person name="Pretorius I.S."/>
            <person name="Schmidt S.A."/>
            <person name="Borneman A.R."/>
        </authorList>
    </citation>
    <scope>NUCLEOTIDE SEQUENCE [LARGE SCALE GENOMIC DNA]</scope>
    <source>
        <strain evidence="5">cv. Chardonnay</strain>
        <tissue evidence="4">Leaf</tissue>
    </source>
</reference>
<dbReference type="InterPro" id="IPR027643">
    <property type="entry name" value="Formin-like_plant"/>
</dbReference>
<comment type="caution">
    <text evidence="4">The sequence shown here is derived from an EMBL/GenBank/DDBJ whole genome shotgun (WGS) entry which is preliminary data.</text>
</comment>
<feature type="compositionally biased region" description="Low complexity" evidence="2">
    <location>
        <begin position="54"/>
        <end position="75"/>
    </location>
</feature>
<dbReference type="Proteomes" id="UP000288805">
    <property type="component" value="Unassembled WGS sequence"/>
</dbReference>
<dbReference type="InterPro" id="IPR042201">
    <property type="entry name" value="FH2_Formin_sf"/>
</dbReference>
<evidence type="ECO:0000313" key="5">
    <source>
        <dbReference type="Proteomes" id="UP000288805"/>
    </source>
</evidence>
<feature type="domain" description="FH2" evidence="3">
    <location>
        <begin position="1"/>
        <end position="201"/>
    </location>
</feature>
<feature type="compositionally biased region" description="Low complexity" evidence="2">
    <location>
        <begin position="157"/>
        <end position="170"/>
    </location>
</feature>
<evidence type="ECO:0000313" key="4">
    <source>
        <dbReference type="EMBL" id="RVX10506.1"/>
    </source>
</evidence>
<name>A0A438JNG6_VITVI</name>
<dbReference type="AlphaFoldDB" id="A0A438JNG6"/>
<dbReference type="PROSITE" id="PS51444">
    <property type="entry name" value="FH2"/>
    <property type="match status" value="1"/>
</dbReference>
<feature type="region of interest" description="Disordered" evidence="2">
    <location>
        <begin position="54"/>
        <end position="77"/>
    </location>
</feature>
<dbReference type="PANTHER" id="PTHR23213">
    <property type="entry name" value="FORMIN-RELATED"/>
    <property type="match status" value="1"/>
</dbReference>
<dbReference type="SUPFAM" id="SSF101447">
    <property type="entry name" value="Formin homology 2 domain (FH2 domain)"/>
    <property type="match status" value="1"/>
</dbReference>
<dbReference type="GO" id="GO:0045010">
    <property type="term" value="P:actin nucleation"/>
    <property type="evidence" value="ECO:0007669"/>
    <property type="project" value="InterPro"/>
</dbReference>
<evidence type="ECO:0000256" key="1">
    <source>
        <dbReference type="ARBA" id="ARBA00025793"/>
    </source>
</evidence>